<dbReference type="InterPro" id="IPR001258">
    <property type="entry name" value="NHL_repeat"/>
</dbReference>
<evidence type="ECO:0000313" key="5">
    <source>
        <dbReference type="EMBL" id="CAF1631981.1"/>
    </source>
</evidence>
<evidence type="ECO:0000313" key="6">
    <source>
        <dbReference type="Proteomes" id="UP000663828"/>
    </source>
</evidence>
<keyword evidence="3" id="KW-0325">Glycoprotein</keyword>
<feature type="repeat" description="NHL" evidence="4">
    <location>
        <begin position="252"/>
        <end position="283"/>
    </location>
</feature>
<keyword evidence="2" id="KW-0677">Repeat</keyword>
<dbReference type="EMBL" id="CAJNOR010008346">
    <property type="protein sequence ID" value="CAF1631981.1"/>
    <property type="molecule type" value="Genomic_DNA"/>
</dbReference>
<dbReference type="SUPFAM" id="SSF101898">
    <property type="entry name" value="NHL repeat"/>
    <property type="match status" value="1"/>
</dbReference>
<dbReference type="Proteomes" id="UP000663828">
    <property type="component" value="Unassembled WGS sequence"/>
</dbReference>
<evidence type="ECO:0000256" key="2">
    <source>
        <dbReference type="ARBA" id="ARBA00022737"/>
    </source>
</evidence>
<dbReference type="CDD" id="cd05819">
    <property type="entry name" value="NHL"/>
    <property type="match status" value="1"/>
</dbReference>
<dbReference type="Gene3D" id="2.120.10.30">
    <property type="entry name" value="TolB, C-terminal domain"/>
    <property type="match status" value="2"/>
</dbReference>
<dbReference type="PANTHER" id="PTHR10680">
    <property type="entry name" value="PEPTIDYL-GLYCINE ALPHA-AMIDATING MONOOXYGENASE"/>
    <property type="match status" value="1"/>
</dbReference>
<comment type="caution">
    <text evidence="5">The sequence shown here is derived from an EMBL/GenBank/DDBJ whole genome shotgun (WGS) entry which is preliminary data.</text>
</comment>
<keyword evidence="6" id="KW-1185">Reference proteome</keyword>
<feature type="non-terminal residue" evidence="5">
    <location>
        <position position="385"/>
    </location>
</feature>
<evidence type="ECO:0000256" key="4">
    <source>
        <dbReference type="PROSITE-ProRule" id="PRU00504"/>
    </source>
</evidence>
<name>A0A816D5M8_ADIRI</name>
<dbReference type="InterPro" id="IPR011042">
    <property type="entry name" value="6-blade_b-propeller_TolB-like"/>
</dbReference>
<keyword evidence="1" id="KW-0732">Signal</keyword>
<accession>A0A816D5M8</accession>
<protein>
    <recommendedName>
        <fullName evidence="7">NHL repeat containing protein</fullName>
    </recommendedName>
</protein>
<dbReference type="Pfam" id="PF01436">
    <property type="entry name" value="NHL"/>
    <property type="match status" value="2"/>
</dbReference>
<evidence type="ECO:0000256" key="3">
    <source>
        <dbReference type="ARBA" id="ARBA00023180"/>
    </source>
</evidence>
<reference evidence="5" key="1">
    <citation type="submission" date="2021-02" db="EMBL/GenBank/DDBJ databases">
        <authorList>
            <person name="Nowell W R."/>
        </authorList>
    </citation>
    <scope>NUCLEOTIDE SEQUENCE</scope>
</reference>
<proteinExistence type="predicted"/>
<evidence type="ECO:0000256" key="1">
    <source>
        <dbReference type="ARBA" id="ARBA00022729"/>
    </source>
</evidence>
<dbReference type="PANTHER" id="PTHR10680:SF14">
    <property type="entry name" value="PEPTIDYL-GLYCINE ALPHA-AMIDATING MONOOXYGENASE"/>
    <property type="match status" value="1"/>
</dbReference>
<gene>
    <name evidence="5" type="ORF">XAT740_LOCUS51813</name>
</gene>
<dbReference type="AlphaFoldDB" id="A0A816D5M8"/>
<sequence>EVNSQICDSTIPYSRCSSNSACKCYPMVGAKNVGVCTFILKTCSQLIPCGSSQECSDPDSICIRHSRCNNSPVCYPLSMINENICPSLSTGVQSKKWKQNGMTVAGGNGHGDKLNQLWNPEGIFIDNNQNIFIADHQNCRIVEWKLNETEGTVVVGGNGTDQLNMPTNVIVDEQNNSLIIADLVNYRVIRWFNENQQETLIENITISRLTMDKYGYLYISDWSKNEVRRWKIGENEEKLVAGGNGQGNQLNQFNRPAYIFVDSEQSVYVTDKGNHRVMKWRKDANEGIIVAGGNGQGNNLNQLSYPQGILVDDFGQIYIADYYNHRIMRWSEGNREGEIIIGEHGPGDESNQLFYPIDLSFDVKKNLYVSDSGNSRVQKFDLISE</sequence>
<evidence type="ECO:0008006" key="7">
    <source>
        <dbReference type="Google" id="ProtNLM"/>
    </source>
</evidence>
<feature type="repeat" description="NHL" evidence="4">
    <location>
        <begin position="344"/>
        <end position="383"/>
    </location>
</feature>
<organism evidence="5 6">
    <name type="scientific">Adineta ricciae</name>
    <name type="common">Rotifer</name>
    <dbReference type="NCBI Taxonomy" id="249248"/>
    <lineage>
        <taxon>Eukaryota</taxon>
        <taxon>Metazoa</taxon>
        <taxon>Spiralia</taxon>
        <taxon>Gnathifera</taxon>
        <taxon>Rotifera</taxon>
        <taxon>Eurotatoria</taxon>
        <taxon>Bdelloidea</taxon>
        <taxon>Adinetida</taxon>
        <taxon>Adinetidae</taxon>
        <taxon>Adineta</taxon>
    </lineage>
</organism>
<dbReference type="PROSITE" id="PS51125">
    <property type="entry name" value="NHL"/>
    <property type="match status" value="2"/>
</dbReference>